<dbReference type="FunFam" id="3.10.20.600:FF:000003">
    <property type="entry name" value="NADH-quinone oxidoreductase subunit F"/>
    <property type="match status" value="1"/>
</dbReference>
<keyword evidence="6 15" id="KW-0285">Flavoprotein</keyword>
<dbReference type="Pfam" id="PF10589">
    <property type="entry name" value="NADH_4Fe-4S"/>
    <property type="match status" value="1"/>
</dbReference>
<evidence type="ECO:0000256" key="9">
    <source>
        <dbReference type="ARBA" id="ARBA00022723"/>
    </source>
</evidence>
<dbReference type="GO" id="GO:0045333">
    <property type="term" value="P:cellular respiration"/>
    <property type="evidence" value="ECO:0007669"/>
    <property type="project" value="TreeGrafter"/>
</dbReference>
<dbReference type="Pfam" id="PF10531">
    <property type="entry name" value="SLBB"/>
    <property type="match status" value="1"/>
</dbReference>
<dbReference type="GO" id="GO:0051539">
    <property type="term" value="F:4 iron, 4 sulfur cluster binding"/>
    <property type="evidence" value="ECO:0007669"/>
    <property type="project" value="UniProtKB-UniRule"/>
</dbReference>
<evidence type="ECO:0000256" key="13">
    <source>
        <dbReference type="ARBA" id="ARBA00023027"/>
    </source>
</evidence>
<dbReference type="Gene3D" id="3.40.50.11540">
    <property type="entry name" value="NADH-ubiquinone oxidoreductase 51kDa subunit"/>
    <property type="match status" value="1"/>
</dbReference>
<feature type="domain" description="NADH-ubiquinone oxidoreductase 51kDa subunit iron-sulphur binding" evidence="16">
    <location>
        <begin position="332"/>
        <end position="377"/>
    </location>
</feature>
<dbReference type="InterPro" id="IPR001949">
    <property type="entry name" value="NADH-UbQ_OxRdtase_51kDa_CS"/>
</dbReference>
<dbReference type="GO" id="GO:0008137">
    <property type="term" value="F:NADH dehydrogenase (ubiquinone) activity"/>
    <property type="evidence" value="ECO:0007669"/>
    <property type="project" value="InterPro"/>
</dbReference>
<evidence type="ECO:0000313" key="18">
    <source>
        <dbReference type="Proteomes" id="UP000663937"/>
    </source>
</evidence>
<evidence type="ECO:0000259" key="16">
    <source>
        <dbReference type="SMART" id="SM00928"/>
    </source>
</evidence>
<keyword evidence="13 15" id="KW-0520">NAD</keyword>
<evidence type="ECO:0000256" key="14">
    <source>
        <dbReference type="ARBA" id="ARBA00047712"/>
    </source>
</evidence>
<dbReference type="SUPFAM" id="SSF142984">
    <property type="entry name" value="Nqo1 middle domain-like"/>
    <property type="match status" value="1"/>
</dbReference>
<evidence type="ECO:0000256" key="3">
    <source>
        <dbReference type="ARBA" id="ARBA00007523"/>
    </source>
</evidence>
<dbReference type="EC" id="7.1.1.-" evidence="15"/>
<dbReference type="NCBIfam" id="NF010120">
    <property type="entry name" value="PRK13596.1"/>
    <property type="match status" value="1"/>
</dbReference>
<accession>A0A8A4ZF02</accession>
<dbReference type="AlphaFoldDB" id="A0A8A4ZF02"/>
<dbReference type="PROSITE" id="PS00644">
    <property type="entry name" value="COMPLEX1_51K_1"/>
    <property type="match status" value="1"/>
</dbReference>
<dbReference type="Gene3D" id="6.10.250.1450">
    <property type="match status" value="1"/>
</dbReference>
<evidence type="ECO:0000256" key="4">
    <source>
        <dbReference type="ARBA" id="ARBA00019901"/>
    </source>
</evidence>
<evidence type="ECO:0000256" key="12">
    <source>
        <dbReference type="ARBA" id="ARBA00023014"/>
    </source>
</evidence>
<evidence type="ECO:0000256" key="8">
    <source>
        <dbReference type="ARBA" id="ARBA00022719"/>
    </source>
</evidence>
<dbReference type="KEGG" id="psic:J4E96_17815"/>
<keyword evidence="5 15" id="KW-0004">4Fe-4S</keyword>
<dbReference type="FunFam" id="1.20.1440.230:FF:000001">
    <property type="entry name" value="Mitochondrial NADH dehydrogenase flavoprotein 1"/>
    <property type="match status" value="1"/>
</dbReference>
<dbReference type="Gene3D" id="1.20.1440.230">
    <property type="entry name" value="NADH-ubiquinone oxidoreductase 51kDa subunit, iron-sulphur binding domain"/>
    <property type="match status" value="1"/>
</dbReference>
<keyword evidence="10" id="KW-1278">Translocase</keyword>
<dbReference type="InterPro" id="IPR050837">
    <property type="entry name" value="ComplexI_51kDa_subunit"/>
</dbReference>
<keyword evidence="9 15" id="KW-0479">Metal-binding</keyword>
<dbReference type="NCBIfam" id="TIGR01959">
    <property type="entry name" value="nuoF_fam"/>
    <property type="match status" value="1"/>
</dbReference>
<keyword evidence="12 15" id="KW-0411">Iron-sulfur</keyword>
<comment type="catalytic activity">
    <reaction evidence="14 15">
        <text>a quinone + NADH + 5 H(+)(in) = a quinol + NAD(+) + 4 H(+)(out)</text>
        <dbReference type="Rhea" id="RHEA:57888"/>
        <dbReference type="ChEBI" id="CHEBI:15378"/>
        <dbReference type="ChEBI" id="CHEBI:24646"/>
        <dbReference type="ChEBI" id="CHEBI:57540"/>
        <dbReference type="ChEBI" id="CHEBI:57945"/>
        <dbReference type="ChEBI" id="CHEBI:132124"/>
    </reaction>
</comment>
<reference evidence="17" key="1">
    <citation type="submission" date="2021-03" db="EMBL/GenBank/DDBJ databases">
        <title>Pengzhenrongella sicca gen. nov., sp. nov., a new member of suborder Micrococcineae isolated from High-Arctic tundra soil.</title>
        <authorList>
            <person name="Peng F."/>
        </authorList>
    </citation>
    <scope>NUCLEOTIDE SEQUENCE</scope>
    <source>
        <strain evidence="17">LRZ-2</strain>
    </source>
</reference>
<dbReference type="PROSITE" id="PS00645">
    <property type="entry name" value="COMPLEX1_51K_2"/>
    <property type="match status" value="1"/>
</dbReference>
<dbReference type="PANTHER" id="PTHR11780">
    <property type="entry name" value="NADH-UBIQUINONE OXIDOREDUCTASE FLAVOPROTEIN 1 NDUFV1"/>
    <property type="match status" value="1"/>
</dbReference>
<dbReference type="InterPro" id="IPR019575">
    <property type="entry name" value="Nuop51_4Fe4S-bd"/>
</dbReference>
<dbReference type="PANTHER" id="PTHR11780:SF10">
    <property type="entry name" value="NADH DEHYDROGENASE [UBIQUINONE] FLAVOPROTEIN 1, MITOCHONDRIAL"/>
    <property type="match status" value="1"/>
</dbReference>
<dbReference type="SUPFAM" id="SSF142019">
    <property type="entry name" value="Nqo1 FMN-binding domain-like"/>
    <property type="match status" value="1"/>
</dbReference>
<comment type="cofactor">
    <cofactor evidence="2 15">
        <name>[4Fe-4S] cluster</name>
        <dbReference type="ChEBI" id="CHEBI:49883"/>
    </cofactor>
</comment>
<dbReference type="SMART" id="SM00928">
    <property type="entry name" value="NADH_4Fe-4S"/>
    <property type="match status" value="1"/>
</dbReference>
<dbReference type="Proteomes" id="UP000663937">
    <property type="component" value="Chromosome"/>
</dbReference>
<evidence type="ECO:0000256" key="2">
    <source>
        <dbReference type="ARBA" id="ARBA00001966"/>
    </source>
</evidence>
<dbReference type="FunFam" id="3.40.50.11540:FF:000001">
    <property type="entry name" value="NADH dehydrogenase [ubiquinone] flavoprotein 1, mitochondrial"/>
    <property type="match status" value="1"/>
</dbReference>
<evidence type="ECO:0000256" key="10">
    <source>
        <dbReference type="ARBA" id="ARBA00022967"/>
    </source>
</evidence>
<keyword evidence="11 15" id="KW-0408">Iron</keyword>
<proteinExistence type="inferred from homology"/>
<comment type="similarity">
    <text evidence="3 15">Belongs to the complex I 51 kDa subunit family.</text>
</comment>
<comment type="cofactor">
    <cofactor evidence="1 15">
        <name>FMN</name>
        <dbReference type="ChEBI" id="CHEBI:58210"/>
    </cofactor>
</comment>
<dbReference type="Pfam" id="PF01512">
    <property type="entry name" value="Complex1_51K"/>
    <property type="match status" value="1"/>
</dbReference>
<keyword evidence="18" id="KW-1185">Reference proteome</keyword>
<dbReference type="GO" id="GO:0051287">
    <property type="term" value="F:NAD binding"/>
    <property type="evidence" value="ECO:0007669"/>
    <property type="project" value="UniProtKB-UniRule"/>
</dbReference>
<keyword evidence="17" id="KW-0560">Oxidoreductase</keyword>
<evidence type="ECO:0000313" key="17">
    <source>
        <dbReference type="EMBL" id="QTE29126.1"/>
    </source>
</evidence>
<dbReference type="SUPFAM" id="SSF140490">
    <property type="entry name" value="Nqo1C-terminal domain-like"/>
    <property type="match status" value="1"/>
</dbReference>
<sequence length="456" mass="48884">MATPPASTLAPVLSAQWDADRSWTLETYEAGGGYDGLRRALTQEPATVLAAVKDSGLRGRGGAGFPTGLKWSFLPKPDGGPRYLVINADESEPGTCKDIPLMLATPQYLIEGAIITSYAIGCHHAFIYVRGEVLHVYRRLLRAVEEARAAGYLGTDIMGTGYDLEITVHAGAGAYICGEETALLDSLEGLRGQPRLKPPFPAVAGLYARPTVVNNVESIASVPGIVRGGVDWFRSMGTERSSGHGLFSLSGHVTRPGQYEAPLGITLRELLDLAGGVREGHELKFWTPGGSSTPLFTAEHLDIPLDYESVATAGSMLGTRALQIFDETTCVVRAITRWMEFYAHESCGKCTPCREGTYWLKQVLRRIEAGTGTMDDLDVLLDTCENILGRAFCALGDGATSPVTSGLQYFRAEFEAHITSGACPLDPAASALFPYPPRDSSHDAVRLAGRMAGTVL</sequence>
<protein>
    <recommendedName>
        <fullName evidence="4 15">NADH-quinone oxidoreductase subunit F</fullName>
        <ecNumber evidence="15">7.1.1.-</ecNumber>
    </recommendedName>
</protein>
<dbReference type="Gene3D" id="3.10.20.600">
    <property type="match status" value="1"/>
</dbReference>
<organism evidence="17 18">
    <name type="scientific">Pengzhenrongella sicca</name>
    <dbReference type="NCBI Taxonomy" id="2819238"/>
    <lineage>
        <taxon>Bacteria</taxon>
        <taxon>Bacillati</taxon>
        <taxon>Actinomycetota</taxon>
        <taxon>Actinomycetes</taxon>
        <taxon>Micrococcales</taxon>
        <taxon>Pengzhenrongella</taxon>
    </lineage>
</organism>
<gene>
    <name evidence="17" type="primary">nuoF</name>
    <name evidence="17" type="ORF">J4E96_17815</name>
</gene>
<evidence type="ECO:0000256" key="15">
    <source>
        <dbReference type="RuleBase" id="RU364066"/>
    </source>
</evidence>
<evidence type="ECO:0000256" key="1">
    <source>
        <dbReference type="ARBA" id="ARBA00001917"/>
    </source>
</evidence>
<dbReference type="GO" id="GO:0046872">
    <property type="term" value="F:metal ion binding"/>
    <property type="evidence" value="ECO:0007669"/>
    <property type="project" value="UniProtKB-KW"/>
</dbReference>
<keyword evidence="8 15" id="KW-0874">Quinone</keyword>
<dbReference type="InterPro" id="IPR011537">
    <property type="entry name" value="NADH-UbQ_OxRdtase_suF"/>
</dbReference>
<keyword evidence="7 15" id="KW-0288">FMN</keyword>
<evidence type="ECO:0000256" key="5">
    <source>
        <dbReference type="ARBA" id="ARBA00022485"/>
    </source>
</evidence>
<dbReference type="InterPro" id="IPR037207">
    <property type="entry name" value="Nuop51_4Fe4S-bd_sf"/>
</dbReference>
<dbReference type="EMBL" id="CP071868">
    <property type="protein sequence ID" value="QTE29126.1"/>
    <property type="molecule type" value="Genomic_DNA"/>
</dbReference>
<comment type="function">
    <text evidence="15">NDH-1 shuttles electrons from NADH, via FMN and iron-sulfur (Fe-S) centers, to quinones in the respiratory chain.</text>
</comment>
<dbReference type="GO" id="GO:0048038">
    <property type="term" value="F:quinone binding"/>
    <property type="evidence" value="ECO:0007669"/>
    <property type="project" value="UniProtKB-KW"/>
</dbReference>
<dbReference type="GO" id="GO:0003954">
    <property type="term" value="F:NADH dehydrogenase activity"/>
    <property type="evidence" value="ECO:0007669"/>
    <property type="project" value="TreeGrafter"/>
</dbReference>
<evidence type="ECO:0000256" key="11">
    <source>
        <dbReference type="ARBA" id="ARBA00023004"/>
    </source>
</evidence>
<name>A0A8A4ZF02_9MICO</name>
<evidence type="ECO:0000256" key="7">
    <source>
        <dbReference type="ARBA" id="ARBA00022643"/>
    </source>
</evidence>
<dbReference type="RefSeq" id="WP_227423387.1">
    <property type="nucleotide sequence ID" value="NZ_CP071868.1"/>
</dbReference>
<dbReference type="GO" id="GO:0010181">
    <property type="term" value="F:FMN binding"/>
    <property type="evidence" value="ECO:0007669"/>
    <property type="project" value="InterPro"/>
</dbReference>
<evidence type="ECO:0000256" key="6">
    <source>
        <dbReference type="ARBA" id="ARBA00022630"/>
    </source>
</evidence>
<dbReference type="InterPro" id="IPR019554">
    <property type="entry name" value="Soluble_ligand-bd"/>
</dbReference>
<dbReference type="InterPro" id="IPR011538">
    <property type="entry name" value="Nuo51_FMN-bd"/>
</dbReference>
<dbReference type="InterPro" id="IPR037225">
    <property type="entry name" value="Nuo51_FMN-bd_sf"/>
</dbReference>